<dbReference type="FunFam" id="3.40.50.970:FF:000007">
    <property type="entry name" value="Acetolactate synthase"/>
    <property type="match status" value="1"/>
</dbReference>
<evidence type="ECO:0000313" key="7">
    <source>
        <dbReference type="Proteomes" id="UP000239724"/>
    </source>
</evidence>
<name>A0A2S6NB32_RHOGL</name>
<organism evidence="6 7">
    <name type="scientific">Rhodopila globiformis</name>
    <name type="common">Rhodopseudomonas globiformis</name>
    <dbReference type="NCBI Taxonomy" id="1071"/>
    <lineage>
        <taxon>Bacteria</taxon>
        <taxon>Pseudomonadati</taxon>
        <taxon>Pseudomonadota</taxon>
        <taxon>Alphaproteobacteria</taxon>
        <taxon>Acetobacterales</taxon>
        <taxon>Acetobacteraceae</taxon>
        <taxon>Rhodopila</taxon>
    </lineage>
</organism>
<dbReference type="AlphaFoldDB" id="A0A2S6NB32"/>
<evidence type="ECO:0000259" key="4">
    <source>
        <dbReference type="Pfam" id="PF02775"/>
    </source>
</evidence>
<comment type="similarity">
    <text evidence="2">Belongs to the TPP enzyme family.</text>
</comment>
<keyword evidence="3" id="KW-0786">Thiamine pyrophosphate</keyword>
<dbReference type="SUPFAM" id="SSF52518">
    <property type="entry name" value="Thiamin diphosphate-binding fold (THDP-binding)"/>
    <property type="match status" value="2"/>
</dbReference>
<dbReference type="InterPro" id="IPR029035">
    <property type="entry name" value="DHS-like_NAD/FAD-binding_dom"/>
</dbReference>
<dbReference type="InterPro" id="IPR011766">
    <property type="entry name" value="TPP_enzyme_TPP-bd"/>
</dbReference>
<reference evidence="6 7" key="1">
    <citation type="journal article" date="2018" name="Arch. Microbiol.">
        <title>New insights into the metabolic potential of the phototrophic purple bacterium Rhodopila globiformis DSM 161(T) from its draft genome sequence and evidence for a vanadium-dependent nitrogenase.</title>
        <authorList>
            <person name="Imhoff J.F."/>
            <person name="Rahn T."/>
            <person name="Kunzel S."/>
            <person name="Neulinger S.C."/>
        </authorList>
    </citation>
    <scope>NUCLEOTIDE SEQUENCE [LARGE SCALE GENOMIC DNA]</scope>
    <source>
        <strain evidence="6 7">DSM 161</strain>
    </source>
</reference>
<dbReference type="Gene3D" id="3.40.50.970">
    <property type="match status" value="2"/>
</dbReference>
<sequence>MTSRLRGADIVTRTLERAGHTDIFTLSGNHIMSLFDAALETKLRLMHVRHEAAAVHMADAYGRLTGRPGIAWVTGGPGHANAVGALFTALGQESPMVLISGHTETDQLGRGGFQELRQVDMAAPVTKAAWMATDTTRVGLDVAKAIRLATTGRPGPVHLSLPSDVLDATVAADAVIWPEETDFAAAPAPLAEAAADAVLALLATAQRPLVIGTPGLATRPGRALLRRIETTLSIPAVISESPRAFNDASLGAYADVAKRADMVLLLGKALDFTLKFGGAPFPAECRFVAVDPDGAILDRAAWSRGLAFGCVADTWPAAEMLLARGAGRGLGDAAWLAEARSCLDDRPAEWADLASPGKLHPAQVFRALQPMLDRHPDSILVADGGEFAQWGQSILRNDRRIINGVAGSIGSSLPMAAGARVVERVAPIFAVLGDGTFGFHMAEIETAARLGLPYVAIVGSDCRWNAEHNLQVRDYGPNRAHGCELSAARYDLVATALGGHGEFVTRADELSGAIERSLASATPAVVNVMIESIPSPVLRRS</sequence>
<proteinExistence type="inferred from homology"/>
<protein>
    <submittedName>
        <fullName evidence="6">Acetolactate synthase</fullName>
    </submittedName>
</protein>
<dbReference type="GO" id="GO:0030976">
    <property type="term" value="F:thiamine pyrophosphate binding"/>
    <property type="evidence" value="ECO:0007669"/>
    <property type="project" value="InterPro"/>
</dbReference>
<evidence type="ECO:0000313" key="6">
    <source>
        <dbReference type="EMBL" id="PPQ31801.1"/>
    </source>
</evidence>
<feature type="domain" description="Thiamine pyrophosphate enzyme N-terminal TPP-binding" evidence="5">
    <location>
        <begin position="6"/>
        <end position="121"/>
    </location>
</feature>
<dbReference type="OrthoDB" id="4494979at2"/>
<dbReference type="PANTHER" id="PTHR18968:SF166">
    <property type="entry name" value="2-HYDROXYACYL-COA LYASE 2"/>
    <property type="match status" value="1"/>
</dbReference>
<gene>
    <name evidence="6" type="ORF">CCS01_16410</name>
</gene>
<feature type="domain" description="Thiamine pyrophosphate enzyme TPP-binding" evidence="4">
    <location>
        <begin position="383"/>
        <end position="528"/>
    </location>
</feature>
<dbReference type="Pfam" id="PF02776">
    <property type="entry name" value="TPP_enzyme_N"/>
    <property type="match status" value="1"/>
</dbReference>
<dbReference type="Gene3D" id="3.40.50.1220">
    <property type="entry name" value="TPP-binding domain"/>
    <property type="match status" value="1"/>
</dbReference>
<dbReference type="CDD" id="cd07035">
    <property type="entry name" value="TPP_PYR_POX_like"/>
    <property type="match status" value="1"/>
</dbReference>
<dbReference type="PANTHER" id="PTHR18968">
    <property type="entry name" value="THIAMINE PYROPHOSPHATE ENZYMES"/>
    <property type="match status" value="1"/>
</dbReference>
<dbReference type="GO" id="GO:0050660">
    <property type="term" value="F:flavin adenine dinucleotide binding"/>
    <property type="evidence" value="ECO:0007669"/>
    <property type="project" value="TreeGrafter"/>
</dbReference>
<dbReference type="GO" id="GO:0005948">
    <property type="term" value="C:acetolactate synthase complex"/>
    <property type="evidence" value="ECO:0007669"/>
    <property type="project" value="TreeGrafter"/>
</dbReference>
<evidence type="ECO:0000259" key="5">
    <source>
        <dbReference type="Pfam" id="PF02776"/>
    </source>
</evidence>
<dbReference type="EMBL" id="NHRY01000182">
    <property type="protein sequence ID" value="PPQ31801.1"/>
    <property type="molecule type" value="Genomic_DNA"/>
</dbReference>
<dbReference type="GO" id="GO:0003984">
    <property type="term" value="F:acetolactate synthase activity"/>
    <property type="evidence" value="ECO:0007669"/>
    <property type="project" value="TreeGrafter"/>
</dbReference>
<comment type="cofactor">
    <cofactor evidence="1">
        <name>thiamine diphosphate</name>
        <dbReference type="ChEBI" id="CHEBI:58937"/>
    </cofactor>
</comment>
<dbReference type="Pfam" id="PF02775">
    <property type="entry name" value="TPP_enzyme_C"/>
    <property type="match status" value="1"/>
</dbReference>
<evidence type="ECO:0000256" key="2">
    <source>
        <dbReference type="ARBA" id="ARBA00007812"/>
    </source>
</evidence>
<dbReference type="SUPFAM" id="SSF52467">
    <property type="entry name" value="DHS-like NAD/FAD-binding domain"/>
    <property type="match status" value="1"/>
</dbReference>
<evidence type="ECO:0000256" key="3">
    <source>
        <dbReference type="ARBA" id="ARBA00023052"/>
    </source>
</evidence>
<dbReference type="CDD" id="cd02004">
    <property type="entry name" value="TPP_BZL_OCoD_HPCL"/>
    <property type="match status" value="1"/>
</dbReference>
<accession>A0A2S6NB32</accession>
<dbReference type="GO" id="GO:0009097">
    <property type="term" value="P:isoleucine biosynthetic process"/>
    <property type="evidence" value="ECO:0007669"/>
    <property type="project" value="TreeGrafter"/>
</dbReference>
<dbReference type="InterPro" id="IPR029061">
    <property type="entry name" value="THDP-binding"/>
</dbReference>
<dbReference type="InterPro" id="IPR045229">
    <property type="entry name" value="TPP_enz"/>
</dbReference>
<dbReference type="InterPro" id="IPR012001">
    <property type="entry name" value="Thiamin_PyroP_enz_TPP-bd_dom"/>
</dbReference>
<comment type="caution">
    <text evidence="6">The sequence shown here is derived from an EMBL/GenBank/DDBJ whole genome shotgun (WGS) entry which is preliminary data.</text>
</comment>
<keyword evidence="7" id="KW-1185">Reference proteome</keyword>
<evidence type="ECO:0000256" key="1">
    <source>
        <dbReference type="ARBA" id="ARBA00001964"/>
    </source>
</evidence>
<dbReference type="Proteomes" id="UP000239724">
    <property type="component" value="Unassembled WGS sequence"/>
</dbReference>
<dbReference type="GO" id="GO:0009099">
    <property type="term" value="P:L-valine biosynthetic process"/>
    <property type="evidence" value="ECO:0007669"/>
    <property type="project" value="TreeGrafter"/>
</dbReference>
<dbReference type="RefSeq" id="WP_104519905.1">
    <property type="nucleotide sequence ID" value="NZ_NHRY01000182.1"/>
</dbReference>